<dbReference type="GO" id="GO:0007059">
    <property type="term" value="P:chromosome segregation"/>
    <property type="evidence" value="ECO:0007669"/>
    <property type="project" value="TreeGrafter"/>
</dbReference>
<dbReference type="Gene3D" id="3.90.1530.30">
    <property type="match status" value="1"/>
</dbReference>
<dbReference type="Proteomes" id="UP000316030">
    <property type="component" value="Unassembled WGS sequence"/>
</dbReference>
<sequence length="384" mass="42380">MSRKRRIFDISMPTDLPDVAPSDAPADPPAPSPETFPTGKETRTARRGPMATAISETAGAARERQQVEAQIRAENDALAHEHVRLKKLGLVLETVPLDAVETYKLTRDRAPGFDPELEELKQSIQAIGLSNPIRVEPRADGKYELIQGFRRLSAYRTLLEETGDDTWARIPAAITQQGDSLESLYRRMVDENLVRKDISFAEMAKLAVDYAADPDTAESDPDKAVAVLFKSAGYQKRSYIRGFIKVIARLGGVLVYPQEIPRSLGLALAQRLEEDAGLSDRVKLELEGWDNRSITDELGVLRKAAGLVQQEVESAGEAAPVAPAMPKTPVAGKAKTSFQLERREGRAKCTAAAGRLEIRLSRDFSTIDRRKLEQAVRLLLDNLD</sequence>
<gene>
    <name evidence="3" type="ORF">SAMN06265173_10522</name>
</gene>
<evidence type="ECO:0000259" key="2">
    <source>
        <dbReference type="SMART" id="SM00470"/>
    </source>
</evidence>
<dbReference type="InterPro" id="IPR050336">
    <property type="entry name" value="Chromosome_partition/occlusion"/>
</dbReference>
<evidence type="ECO:0000313" key="4">
    <source>
        <dbReference type="Proteomes" id="UP000316030"/>
    </source>
</evidence>
<dbReference type="EMBL" id="FXTO01000005">
    <property type="protein sequence ID" value="SMO52928.1"/>
    <property type="molecule type" value="Genomic_DNA"/>
</dbReference>
<reference evidence="3 4" key="1">
    <citation type="submission" date="2017-05" db="EMBL/GenBank/DDBJ databases">
        <authorList>
            <person name="Varghese N."/>
            <person name="Submissions S."/>
        </authorList>
    </citation>
    <scope>NUCLEOTIDE SEQUENCE [LARGE SCALE GENOMIC DNA]</scope>
    <source>
        <strain evidence="3 4">DSM 29506</strain>
    </source>
</reference>
<evidence type="ECO:0000313" key="3">
    <source>
        <dbReference type="EMBL" id="SMO52928.1"/>
    </source>
</evidence>
<dbReference type="GO" id="GO:0005694">
    <property type="term" value="C:chromosome"/>
    <property type="evidence" value="ECO:0007669"/>
    <property type="project" value="TreeGrafter"/>
</dbReference>
<accession>A0A521C0L3</accession>
<keyword evidence="4" id="KW-1185">Reference proteome</keyword>
<dbReference type="SUPFAM" id="SSF110849">
    <property type="entry name" value="ParB/Sulfiredoxin"/>
    <property type="match status" value="1"/>
</dbReference>
<dbReference type="SMART" id="SM00470">
    <property type="entry name" value="ParB"/>
    <property type="match status" value="1"/>
</dbReference>
<dbReference type="OrthoDB" id="7656008at2"/>
<protein>
    <submittedName>
        <fullName evidence="3">Chromosome partitioning protein, ParB family</fullName>
    </submittedName>
</protein>
<feature type="region of interest" description="Disordered" evidence="1">
    <location>
        <begin position="1"/>
        <end position="50"/>
    </location>
</feature>
<dbReference type="Pfam" id="PF02195">
    <property type="entry name" value="ParB_N"/>
    <property type="match status" value="1"/>
</dbReference>
<dbReference type="InterPro" id="IPR003115">
    <property type="entry name" value="ParB_N"/>
</dbReference>
<dbReference type="PANTHER" id="PTHR33375:SF1">
    <property type="entry name" value="CHROMOSOME-PARTITIONING PROTEIN PARB-RELATED"/>
    <property type="match status" value="1"/>
</dbReference>
<dbReference type="RefSeq" id="WP_142492509.1">
    <property type="nucleotide sequence ID" value="NZ_FXTO01000005.1"/>
</dbReference>
<organism evidence="3 4">
    <name type="scientific">Thalassovita litoralis</name>
    <dbReference type="NCBI Taxonomy" id="1010611"/>
    <lineage>
        <taxon>Bacteria</taxon>
        <taxon>Pseudomonadati</taxon>
        <taxon>Pseudomonadota</taxon>
        <taxon>Alphaproteobacteria</taxon>
        <taxon>Rhodobacterales</taxon>
        <taxon>Roseobacteraceae</taxon>
        <taxon>Thalassovita</taxon>
    </lineage>
</organism>
<evidence type="ECO:0000256" key="1">
    <source>
        <dbReference type="SAM" id="MobiDB-lite"/>
    </source>
</evidence>
<feature type="domain" description="ParB-like N-terminal" evidence="2">
    <location>
        <begin position="93"/>
        <end position="193"/>
    </location>
</feature>
<proteinExistence type="predicted"/>
<dbReference type="PANTHER" id="PTHR33375">
    <property type="entry name" value="CHROMOSOME-PARTITIONING PROTEIN PARB-RELATED"/>
    <property type="match status" value="1"/>
</dbReference>
<dbReference type="InterPro" id="IPR036086">
    <property type="entry name" value="ParB/Sulfiredoxin_sf"/>
</dbReference>
<feature type="compositionally biased region" description="Low complexity" evidence="1">
    <location>
        <begin position="15"/>
        <end position="25"/>
    </location>
</feature>
<name>A0A521C0L3_9RHOB</name>
<dbReference type="AlphaFoldDB" id="A0A521C0L3"/>